<sequence>AQKEYELERAQQELEEMKLSSKIEHEEKRRERTAREERELRDAKKELDAIREKKDRDELENRIKQKINLDRLREEEAALAESKRREKEAKDAVERYKKGEAERALREREENEERDRQYKQRLQEQLLKSGLDEEKINAILAGKKIEKPKPKEEKPQKHPYQQLPHQQLPPIVYPEPAQRPTYTRMARRHLSLETLRVYDIDFVLDQDPEYILIKRWVPEQEQDILWRHTRTVREQRSGKLVLAIEDGKKHHHHLNPDSNGFARRSAEGAAADPLPS</sequence>
<dbReference type="EMBL" id="SKBN01000450">
    <property type="protein sequence ID" value="TGJ78109.1"/>
    <property type="molecule type" value="Genomic_DNA"/>
</dbReference>
<reference evidence="2 3" key="1">
    <citation type="submission" date="2019-03" db="EMBL/GenBank/DDBJ databases">
        <title>Draft genome sequence of Xylaria hypoxylon DSM 108379, a ubiquitous saprotrophic-parasitic fungi on hardwood.</title>
        <authorList>
            <person name="Buettner E."/>
            <person name="Leonhardt S."/>
            <person name="Gebauer A.M."/>
            <person name="Liers C."/>
            <person name="Hofrichter M."/>
            <person name="Kellner H."/>
        </authorList>
    </citation>
    <scope>NUCLEOTIDE SEQUENCE [LARGE SCALE GENOMIC DNA]</scope>
    <source>
        <strain evidence="2 3">DSM 108379</strain>
    </source>
</reference>
<name>A0A4Z0Y2F0_9PEZI</name>
<comment type="caution">
    <text evidence="2">The sequence shown here is derived from an EMBL/GenBank/DDBJ whole genome shotgun (WGS) entry which is preliminary data.</text>
</comment>
<feature type="region of interest" description="Disordered" evidence="1">
    <location>
        <begin position="142"/>
        <end position="161"/>
    </location>
</feature>
<feature type="non-terminal residue" evidence="2">
    <location>
        <position position="1"/>
    </location>
</feature>
<feature type="region of interest" description="Disordered" evidence="1">
    <location>
        <begin position="76"/>
        <end position="121"/>
    </location>
</feature>
<feature type="region of interest" description="Disordered" evidence="1">
    <location>
        <begin position="247"/>
        <end position="276"/>
    </location>
</feature>
<keyword evidence="3" id="KW-1185">Reference proteome</keyword>
<dbReference type="OrthoDB" id="5242628at2759"/>
<evidence type="ECO:0000256" key="1">
    <source>
        <dbReference type="SAM" id="MobiDB-lite"/>
    </source>
</evidence>
<gene>
    <name evidence="2" type="ORF">E0Z10_g10649</name>
</gene>
<feature type="region of interest" description="Disordered" evidence="1">
    <location>
        <begin position="1"/>
        <end position="58"/>
    </location>
</feature>
<dbReference type="AlphaFoldDB" id="A0A4Z0Y2F0"/>
<feature type="compositionally biased region" description="Basic and acidic residues" evidence="1">
    <location>
        <begin position="143"/>
        <end position="156"/>
    </location>
</feature>
<dbReference type="Proteomes" id="UP000297716">
    <property type="component" value="Unassembled WGS sequence"/>
</dbReference>
<proteinExistence type="predicted"/>
<organism evidence="2 3">
    <name type="scientific">Xylaria hypoxylon</name>
    <dbReference type="NCBI Taxonomy" id="37992"/>
    <lineage>
        <taxon>Eukaryota</taxon>
        <taxon>Fungi</taxon>
        <taxon>Dikarya</taxon>
        <taxon>Ascomycota</taxon>
        <taxon>Pezizomycotina</taxon>
        <taxon>Sordariomycetes</taxon>
        <taxon>Xylariomycetidae</taxon>
        <taxon>Xylariales</taxon>
        <taxon>Xylariaceae</taxon>
        <taxon>Xylaria</taxon>
    </lineage>
</organism>
<evidence type="ECO:0000313" key="2">
    <source>
        <dbReference type="EMBL" id="TGJ78109.1"/>
    </source>
</evidence>
<accession>A0A4Z0Y2F0</accession>
<dbReference type="STRING" id="37992.A0A4Z0Y2F0"/>
<protein>
    <submittedName>
        <fullName evidence="2">Uncharacterized protein</fullName>
    </submittedName>
</protein>
<evidence type="ECO:0000313" key="3">
    <source>
        <dbReference type="Proteomes" id="UP000297716"/>
    </source>
</evidence>